<keyword evidence="8" id="KW-0449">Lipoprotein</keyword>
<dbReference type="SUPFAM" id="SSF50156">
    <property type="entry name" value="PDZ domain-like"/>
    <property type="match status" value="2"/>
</dbReference>
<keyword evidence="5" id="KW-0677">Repeat</keyword>
<evidence type="ECO:0000256" key="9">
    <source>
        <dbReference type="PIRSR" id="PIRSR607583-1"/>
    </source>
</evidence>
<dbReference type="FunFam" id="2.30.42.10:FF:000056">
    <property type="entry name" value="Golgi reassembly-stacking protein 2 isoform 1"/>
    <property type="match status" value="1"/>
</dbReference>
<dbReference type="PANTHER" id="PTHR12893:SF0">
    <property type="entry name" value="GRASP65"/>
    <property type="match status" value="1"/>
</dbReference>
<dbReference type="PhylomeDB" id="B3RRG0"/>
<dbReference type="Pfam" id="PF04495">
    <property type="entry name" value="GRASP55_65"/>
    <property type="match status" value="1"/>
</dbReference>
<dbReference type="AlphaFoldDB" id="B3RRG0"/>
<evidence type="ECO:0000256" key="3">
    <source>
        <dbReference type="ARBA" id="ARBA00022553"/>
    </source>
</evidence>
<dbReference type="GO" id="GO:0005794">
    <property type="term" value="C:Golgi apparatus"/>
    <property type="evidence" value="ECO:0000318"/>
    <property type="project" value="GO_Central"/>
</dbReference>
<keyword evidence="4" id="KW-0519">Myristate</keyword>
<evidence type="ECO:0000256" key="10">
    <source>
        <dbReference type="SAM" id="MobiDB-lite"/>
    </source>
</evidence>
<dbReference type="EMBL" id="DS985243">
    <property type="protein sequence ID" value="EDV26868.1"/>
    <property type="molecule type" value="Genomic_DNA"/>
</dbReference>
<feature type="binding site" evidence="9">
    <location>
        <position position="18"/>
    </location>
    <ligand>
        <name>Zn(2+)</name>
        <dbReference type="ChEBI" id="CHEBI:29105"/>
    </ligand>
</feature>
<dbReference type="CTD" id="6751551"/>
<reference evidence="12 13" key="1">
    <citation type="journal article" date="2008" name="Nature">
        <title>The Trichoplax genome and the nature of placozoans.</title>
        <authorList>
            <person name="Srivastava M."/>
            <person name="Begovic E."/>
            <person name="Chapman J."/>
            <person name="Putnam N.H."/>
            <person name="Hellsten U."/>
            <person name="Kawashima T."/>
            <person name="Kuo A."/>
            <person name="Mitros T."/>
            <person name="Salamov A."/>
            <person name="Carpenter M.L."/>
            <person name="Signorovitch A.Y."/>
            <person name="Moreno M.A."/>
            <person name="Kamm K."/>
            <person name="Grimwood J."/>
            <person name="Schmutz J."/>
            <person name="Shapiro H."/>
            <person name="Grigoriev I.V."/>
            <person name="Buss L.W."/>
            <person name="Schierwater B."/>
            <person name="Dellaporta S.L."/>
            <person name="Rokhsar D.S."/>
        </authorList>
    </citation>
    <scope>NUCLEOTIDE SEQUENCE [LARGE SCALE GENOMIC DNA]</scope>
    <source>
        <strain evidence="12 13">Grell-BS-1999</strain>
    </source>
</reference>
<evidence type="ECO:0000256" key="7">
    <source>
        <dbReference type="ARBA" id="ARBA00023136"/>
    </source>
</evidence>
<dbReference type="PROSITE" id="PS51865">
    <property type="entry name" value="PDZ_GRASP"/>
    <property type="match status" value="2"/>
</dbReference>
<dbReference type="InterPro" id="IPR007583">
    <property type="entry name" value="GRASP55_65"/>
</dbReference>
<proteinExistence type="inferred from homology"/>
<feature type="domain" description="PDZ GRASP-type" evidence="11">
    <location>
        <begin position="15"/>
        <end position="106"/>
    </location>
</feature>
<comment type="similarity">
    <text evidence="2">Belongs to the GORASP family.</text>
</comment>
<name>B3RRG0_TRIAD</name>
<sequence length="228" mass="24545">MGGSQSVEVSDGGTEGYHVLKVVQEGSPGQKAGLEPFFDFILQINGVRLNQDNDELKEILQASCEKSVEIIVYSSKTQGTRVTNITPSALWGGQGLLGVSIRFCSFEGANENVWHVLDVEPNSPAAVAGLRQHTDYIVGSDTQLQEAGDLYNLIEAFDGKPIRLYVYSTETDSCRQVIVTPNSKWGGSGSLGCGIGYGYLHRIPSKPQSASSNVTSKSDQMPIEVSNL</sequence>
<dbReference type="GO" id="GO:0046872">
    <property type="term" value="F:metal ion binding"/>
    <property type="evidence" value="ECO:0007669"/>
    <property type="project" value="UniProtKB-KW"/>
</dbReference>
<keyword evidence="7" id="KW-0472">Membrane</keyword>
<dbReference type="InterPro" id="IPR024958">
    <property type="entry name" value="GRASP_PDZ"/>
</dbReference>
<evidence type="ECO:0000259" key="11">
    <source>
        <dbReference type="PROSITE" id="PS51865"/>
    </source>
</evidence>
<accession>B3RRG0</accession>
<dbReference type="GeneID" id="6751551"/>
<dbReference type="InterPro" id="IPR036034">
    <property type="entry name" value="PDZ_sf"/>
</dbReference>
<keyword evidence="13" id="KW-1185">Reference proteome</keyword>
<dbReference type="OrthoDB" id="3318at2759"/>
<evidence type="ECO:0000256" key="8">
    <source>
        <dbReference type="ARBA" id="ARBA00023288"/>
    </source>
</evidence>
<keyword evidence="9" id="KW-0479">Metal-binding</keyword>
<protein>
    <recommendedName>
        <fullName evidence="11">PDZ GRASP-type domain-containing protein</fullName>
    </recommendedName>
</protein>
<dbReference type="KEGG" id="tad:TRIADDRAFT_23196"/>
<dbReference type="GO" id="GO:0000139">
    <property type="term" value="C:Golgi membrane"/>
    <property type="evidence" value="ECO:0007669"/>
    <property type="project" value="UniProtKB-SubCell"/>
</dbReference>
<dbReference type="PANTHER" id="PTHR12893">
    <property type="entry name" value="GOLGI REASSEMBLY STACKING PROTEIN GRASP"/>
    <property type="match status" value="1"/>
</dbReference>
<keyword evidence="6" id="KW-0333">Golgi apparatus</keyword>
<dbReference type="Proteomes" id="UP000009022">
    <property type="component" value="Unassembled WGS sequence"/>
</dbReference>
<gene>
    <name evidence="12" type="ORF">TRIADDRAFT_23196</name>
</gene>
<dbReference type="Gene3D" id="2.30.42.10">
    <property type="match status" value="2"/>
</dbReference>
<dbReference type="eggNOG" id="KOG3834">
    <property type="taxonomic scope" value="Eukaryota"/>
</dbReference>
<dbReference type="InParanoid" id="B3RRG0"/>
<keyword evidence="9" id="KW-0862">Zinc</keyword>
<evidence type="ECO:0000256" key="5">
    <source>
        <dbReference type="ARBA" id="ARBA00022737"/>
    </source>
</evidence>
<dbReference type="STRING" id="10228.B3RRG0"/>
<organism evidence="12 13">
    <name type="scientific">Trichoplax adhaerens</name>
    <name type="common">Trichoplax reptans</name>
    <dbReference type="NCBI Taxonomy" id="10228"/>
    <lineage>
        <taxon>Eukaryota</taxon>
        <taxon>Metazoa</taxon>
        <taxon>Placozoa</taxon>
        <taxon>Uniplacotomia</taxon>
        <taxon>Trichoplacea</taxon>
        <taxon>Trichoplacidae</taxon>
        <taxon>Trichoplax</taxon>
    </lineage>
</organism>
<dbReference type="OMA" id="FERAGEN"/>
<dbReference type="GO" id="GO:0007030">
    <property type="term" value="P:Golgi organization"/>
    <property type="evidence" value="ECO:0000318"/>
    <property type="project" value="GO_Central"/>
</dbReference>
<feature type="binding site" evidence="9">
    <location>
        <position position="104"/>
    </location>
    <ligand>
        <name>Zn(2+)</name>
        <dbReference type="ChEBI" id="CHEBI:29105"/>
    </ligand>
</feature>
<evidence type="ECO:0000256" key="1">
    <source>
        <dbReference type="ARBA" id="ARBA00004394"/>
    </source>
</evidence>
<keyword evidence="3" id="KW-0597">Phosphoprotein</keyword>
<evidence type="ECO:0000256" key="6">
    <source>
        <dbReference type="ARBA" id="ARBA00023034"/>
    </source>
</evidence>
<dbReference type="RefSeq" id="XP_002110864.1">
    <property type="nucleotide sequence ID" value="XM_002110828.1"/>
</dbReference>
<feature type="domain" description="PDZ GRASP-type" evidence="11">
    <location>
        <begin position="112"/>
        <end position="200"/>
    </location>
</feature>
<dbReference type="FunFam" id="2.30.42.10:FF:000026">
    <property type="entry name" value="Golgi reassembly stacking protein 2"/>
    <property type="match status" value="1"/>
</dbReference>
<evidence type="ECO:0000313" key="12">
    <source>
        <dbReference type="EMBL" id="EDV26868.1"/>
    </source>
</evidence>
<evidence type="ECO:0000256" key="2">
    <source>
        <dbReference type="ARBA" id="ARBA00007144"/>
    </source>
</evidence>
<evidence type="ECO:0000313" key="13">
    <source>
        <dbReference type="Proteomes" id="UP000009022"/>
    </source>
</evidence>
<feature type="region of interest" description="Disordered" evidence="10">
    <location>
        <begin position="207"/>
        <end position="228"/>
    </location>
</feature>
<feature type="compositionally biased region" description="Polar residues" evidence="10">
    <location>
        <begin position="207"/>
        <end position="219"/>
    </location>
</feature>
<evidence type="ECO:0000256" key="4">
    <source>
        <dbReference type="ARBA" id="ARBA00022707"/>
    </source>
</evidence>
<comment type="subcellular location">
    <subcellularLocation>
        <location evidence="1">Golgi apparatus membrane</location>
    </subcellularLocation>
</comment>
<dbReference type="HOGENOM" id="CLU_025095_3_1_1"/>